<dbReference type="GO" id="GO:0009271">
    <property type="term" value="P:phage shock"/>
    <property type="evidence" value="ECO:0007669"/>
    <property type="project" value="TreeGrafter"/>
</dbReference>
<name>A0A0M7AIB0_9HYPH</name>
<evidence type="ECO:0000256" key="2">
    <source>
        <dbReference type="SAM" id="MobiDB-lite"/>
    </source>
</evidence>
<comment type="similarity">
    <text evidence="1">Belongs to the PspA/Vipp/IM30 family.</text>
</comment>
<feature type="region of interest" description="Disordered" evidence="2">
    <location>
        <begin position="144"/>
        <end position="195"/>
    </location>
</feature>
<dbReference type="OrthoDB" id="6649369at2"/>
<evidence type="ECO:0000313" key="4">
    <source>
        <dbReference type="Proteomes" id="UP000049983"/>
    </source>
</evidence>
<dbReference type="EMBL" id="CXWC01000011">
    <property type="protein sequence ID" value="CTQ74156.1"/>
    <property type="molecule type" value="Genomic_DNA"/>
</dbReference>
<feature type="compositionally biased region" description="Basic and acidic residues" evidence="2">
    <location>
        <begin position="164"/>
        <end position="177"/>
    </location>
</feature>
<dbReference type="InterPro" id="IPR007157">
    <property type="entry name" value="PspA_VIPP1"/>
</dbReference>
<dbReference type="AlphaFoldDB" id="A0A0M7AIB0"/>
<dbReference type="STRING" id="311410.LA5095_00796"/>
<dbReference type="Proteomes" id="UP000049983">
    <property type="component" value="Unassembled WGS sequence"/>
</dbReference>
<dbReference type="Pfam" id="PF04012">
    <property type="entry name" value="PspA_IM30"/>
    <property type="match status" value="1"/>
</dbReference>
<evidence type="ECO:0000256" key="1">
    <source>
        <dbReference type="ARBA" id="ARBA00043985"/>
    </source>
</evidence>
<dbReference type="GO" id="GO:0005829">
    <property type="term" value="C:cytosol"/>
    <property type="evidence" value="ECO:0007669"/>
    <property type="project" value="TreeGrafter"/>
</dbReference>
<accession>A0A0M7AIB0</accession>
<evidence type="ECO:0000313" key="3">
    <source>
        <dbReference type="EMBL" id="CTQ74156.1"/>
    </source>
</evidence>
<reference evidence="4" key="1">
    <citation type="submission" date="2015-07" db="EMBL/GenBank/DDBJ databases">
        <authorList>
            <person name="Rodrigo-Torres Lidia"/>
            <person name="Arahal R.David."/>
        </authorList>
    </citation>
    <scope>NUCLEOTIDE SEQUENCE [LARGE SCALE GENOMIC DNA]</scope>
    <source>
        <strain evidence="4">CECT 5096</strain>
    </source>
</reference>
<gene>
    <name evidence="3" type="ORF">LA5096_03936</name>
</gene>
<dbReference type="PANTHER" id="PTHR31088">
    <property type="entry name" value="MEMBRANE-ASSOCIATED PROTEIN VIPP1, CHLOROPLASTIC"/>
    <property type="match status" value="1"/>
</dbReference>
<keyword evidence="4" id="KW-1185">Reference proteome</keyword>
<dbReference type="PANTHER" id="PTHR31088:SF6">
    <property type="entry name" value="PHAGE SHOCK PROTEIN A"/>
    <property type="match status" value="1"/>
</dbReference>
<sequence length="227" mass="24443">MAEGLVTRVKRLVSGGVNQLVDSIENTSPATVMEEAIREVDRAVDQVRDELAGVLANKHLANTRLGETTTRHEELQGQIAVAVKEGRDDLAEAAIARQLDLEVQIPVLESAVADASREEKELEGYVSALQARKREMEAELVNFRRSQQQSATDSAASGVAAPKDSVEGKTRKAEQAFDRVMQNATGLPGGLSTDKADATKLAELEDLARKNRVSERLAALKASAKDG</sequence>
<dbReference type="GeneID" id="97671259"/>
<feature type="compositionally biased region" description="Low complexity" evidence="2">
    <location>
        <begin position="146"/>
        <end position="157"/>
    </location>
</feature>
<organism evidence="3 4">
    <name type="scientific">Roseibium album</name>
    <dbReference type="NCBI Taxonomy" id="311410"/>
    <lineage>
        <taxon>Bacteria</taxon>
        <taxon>Pseudomonadati</taxon>
        <taxon>Pseudomonadota</taxon>
        <taxon>Alphaproteobacteria</taxon>
        <taxon>Hyphomicrobiales</taxon>
        <taxon>Stappiaceae</taxon>
        <taxon>Roseibium</taxon>
    </lineage>
</organism>
<protein>
    <submittedName>
        <fullName evidence="3">Phage shock protein PspA</fullName>
    </submittedName>
</protein>
<proteinExistence type="inferred from homology"/>
<dbReference type="RefSeq" id="WP_055112754.1">
    <property type="nucleotide sequence ID" value="NZ_CANKXR010000005.1"/>
</dbReference>